<keyword evidence="2" id="KW-1003">Cell membrane</keyword>
<dbReference type="RefSeq" id="WP_207336303.1">
    <property type="nucleotide sequence ID" value="NZ_JAFMYU010000011.1"/>
</dbReference>
<evidence type="ECO:0000256" key="4">
    <source>
        <dbReference type="ARBA" id="ARBA00022989"/>
    </source>
</evidence>
<keyword evidence="4 6" id="KW-1133">Transmembrane helix</keyword>
<gene>
    <name evidence="7" type="ORF">J2I48_15115</name>
</gene>
<comment type="caution">
    <text evidence="7">The sequence shown here is derived from an EMBL/GenBank/DDBJ whole genome shotgun (WGS) entry which is preliminary data.</text>
</comment>
<dbReference type="InterPro" id="IPR001123">
    <property type="entry name" value="LeuE-type"/>
</dbReference>
<keyword evidence="5 6" id="KW-0472">Membrane</keyword>
<dbReference type="EMBL" id="JAFMYU010000011">
    <property type="protein sequence ID" value="MBO0932340.1"/>
    <property type="molecule type" value="Genomic_DNA"/>
</dbReference>
<dbReference type="GO" id="GO:0015171">
    <property type="term" value="F:amino acid transmembrane transporter activity"/>
    <property type="evidence" value="ECO:0007669"/>
    <property type="project" value="TreeGrafter"/>
</dbReference>
<dbReference type="Pfam" id="PF01810">
    <property type="entry name" value="LysE"/>
    <property type="match status" value="1"/>
</dbReference>
<dbReference type="PANTHER" id="PTHR30086">
    <property type="entry name" value="ARGININE EXPORTER PROTEIN ARGO"/>
    <property type="match status" value="1"/>
</dbReference>
<evidence type="ECO:0000256" key="1">
    <source>
        <dbReference type="ARBA" id="ARBA00004651"/>
    </source>
</evidence>
<dbReference type="Proteomes" id="UP000664795">
    <property type="component" value="Unassembled WGS sequence"/>
</dbReference>
<comment type="subcellular location">
    <subcellularLocation>
        <location evidence="1">Cell membrane</location>
        <topology evidence="1">Multi-pass membrane protein</topology>
    </subcellularLocation>
</comment>
<evidence type="ECO:0000256" key="6">
    <source>
        <dbReference type="SAM" id="Phobius"/>
    </source>
</evidence>
<dbReference type="AlphaFoldDB" id="A0A939G8K0"/>
<protein>
    <submittedName>
        <fullName evidence="7">LysE family transporter</fullName>
    </submittedName>
</protein>
<sequence length="213" mass="22939">MFQLFATVSLISFVGSIHPGSVNLAVVQATLSQNRRAGLWLALGGSLPEIAYSSLAAGGLMLLPTQANWVSWLAYVPIPVLLLVGIASLRQQAGVAVQVAPTGHALPFWRGVALAGTNPQLLPFWSAVWLYLSGATAGNRLLLAHSPHLSQVVFAVGTAAGAFVLLLAYAWLADVQRHRIVRYLNSRWINRATGWCFIGMAVWQLLRLVVFSS</sequence>
<proteinExistence type="predicted"/>
<reference evidence="7 8" key="1">
    <citation type="submission" date="2021-03" db="EMBL/GenBank/DDBJ databases">
        <title>Fibrella sp. HMF5036 genome sequencing and assembly.</title>
        <authorList>
            <person name="Kang H."/>
            <person name="Kim H."/>
            <person name="Bae S."/>
            <person name="Joh K."/>
        </authorList>
    </citation>
    <scope>NUCLEOTIDE SEQUENCE [LARGE SCALE GENOMIC DNA]</scope>
    <source>
        <strain evidence="7 8">HMF5036</strain>
    </source>
</reference>
<feature type="transmembrane region" description="Helical" evidence="6">
    <location>
        <begin position="109"/>
        <end position="132"/>
    </location>
</feature>
<evidence type="ECO:0000256" key="2">
    <source>
        <dbReference type="ARBA" id="ARBA00022475"/>
    </source>
</evidence>
<evidence type="ECO:0000256" key="5">
    <source>
        <dbReference type="ARBA" id="ARBA00023136"/>
    </source>
</evidence>
<dbReference type="PANTHER" id="PTHR30086:SF20">
    <property type="entry name" value="ARGININE EXPORTER PROTEIN ARGO-RELATED"/>
    <property type="match status" value="1"/>
</dbReference>
<dbReference type="GO" id="GO:0005886">
    <property type="term" value="C:plasma membrane"/>
    <property type="evidence" value="ECO:0007669"/>
    <property type="project" value="UniProtKB-SubCell"/>
</dbReference>
<feature type="transmembrane region" description="Helical" evidence="6">
    <location>
        <begin position="152"/>
        <end position="172"/>
    </location>
</feature>
<keyword evidence="3 6" id="KW-0812">Transmembrane</keyword>
<name>A0A939G8K0_9BACT</name>
<evidence type="ECO:0000256" key="3">
    <source>
        <dbReference type="ARBA" id="ARBA00022692"/>
    </source>
</evidence>
<evidence type="ECO:0000313" key="8">
    <source>
        <dbReference type="Proteomes" id="UP000664795"/>
    </source>
</evidence>
<feature type="transmembrane region" description="Helical" evidence="6">
    <location>
        <begin position="70"/>
        <end position="89"/>
    </location>
</feature>
<evidence type="ECO:0000313" key="7">
    <source>
        <dbReference type="EMBL" id="MBO0932340.1"/>
    </source>
</evidence>
<keyword evidence="8" id="KW-1185">Reference proteome</keyword>
<organism evidence="7 8">
    <name type="scientific">Fibrella aquatilis</name>
    <dbReference type="NCBI Taxonomy" id="2817059"/>
    <lineage>
        <taxon>Bacteria</taxon>
        <taxon>Pseudomonadati</taxon>
        <taxon>Bacteroidota</taxon>
        <taxon>Cytophagia</taxon>
        <taxon>Cytophagales</taxon>
        <taxon>Spirosomataceae</taxon>
        <taxon>Fibrella</taxon>
    </lineage>
</organism>
<feature type="transmembrane region" description="Helical" evidence="6">
    <location>
        <begin position="192"/>
        <end position="210"/>
    </location>
</feature>
<accession>A0A939G8K0</accession>
<feature type="transmembrane region" description="Helical" evidence="6">
    <location>
        <begin position="40"/>
        <end position="63"/>
    </location>
</feature>